<proteinExistence type="predicted"/>
<protein>
    <submittedName>
        <fullName evidence="1">Uncharacterized protein</fullName>
    </submittedName>
</protein>
<evidence type="ECO:0000313" key="1">
    <source>
        <dbReference type="EMBL" id="EEF31594.1"/>
    </source>
</evidence>
<sequence>MVGDTSLAYGLWIHATRKAKKSSRKEGNSRLRFEALDLHDVRTTESSLKDIGAISRGTPQLKGFLLITISQIKSKVNTLLQKWNYGS</sequence>
<organism evidence="1 2">
    <name type="scientific">Ricinus communis</name>
    <name type="common">Castor bean</name>
    <dbReference type="NCBI Taxonomy" id="3988"/>
    <lineage>
        <taxon>Eukaryota</taxon>
        <taxon>Viridiplantae</taxon>
        <taxon>Streptophyta</taxon>
        <taxon>Embryophyta</taxon>
        <taxon>Tracheophyta</taxon>
        <taxon>Spermatophyta</taxon>
        <taxon>Magnoliopsida</taxon>
        <taxon>eudicotyledons</taxon>
        <taxon>Gunneridae</taxon>
        <taxon>Pentapetalae</taxon>
        <taxon>rosids</taxon>
        <taxon>fabids</taxon>
        <taxon>Malpighiales</taxon>
        <taxon>Euphorbiaceae</taxon>
        <taxon>Acalyphoideae</taxon>
        <taxon>Acalypheae</taxon>
        <taxon>Ricinus</taxon>
    </lineage>
</organism>
<dbReference type="EMBL" id="EQ974232">
    <property type="protein sequence ID" value="EEF31594.1"/>
    <property type="molecule type" value="Genomic_DNA"/>
</dbReference>
<evidence type="ECO:0000313" key="2">
    <source>
        <dbReference type="Proteomes" id="UP000008311"/>
    </source>
</evidence>
<name>B9SXS4_RICCO</name>
<reference evidence="2" key="1">
    <citation type="journal article" date="2010" name="Nat. Biotechnol.">
        <title>Draft genome sequence of the oilseed species Ricinus communis.</title>
        <authorList>
            <person name="Chan A.P."/>
            <person name="Crabtree J."/>
            <person name="Zhao Q."/>
            <person name="Lorenzi H."/>
            <person name="Orvis J."/>
            <person name="Puiu D."/>
            <person name="Melake-Berhan A."/>
            <person name="Jones K.M."/>
            <person name="Redman J."/>
            <person name="Chen G."/>
            <person name="Cahoon E.B."/>
            <person name="Gedil M."/>
            <person name="Stanke M."/>
            <person name="Haas B.J."/>
            <person name="Wortman J.R."/>
            <person name="Fraser-Liggett C.M."/>
            <person name="Ravel J."/>
            <person name="Rabinowicz P.D."/>
        </authorList>
    </citation>
    <scope>NUCLEOTIDE SEQUENCE [LARGE SCALE GENOMIC DNA]</scope>
    <source>
        <strain evidence="2">cv. Hale</strain>
    </source>
</reference>
<dbReference type="AlphaFoldDB" id="B9SXS4"/>
<dbReference type="Proteomes" id="UP000008311">
    <property type="component" value="Unassembled WGS sequence"/>
</dbReference>
<accession>B9SXS4</accession>
<gene>
    <name evidence="1" type="ORF">RCOM_0569650</name>
</gene>
<dbReference type="InParanoid" id="B9SXS4"/>
<keyword evidence="2" id="KW-1185">Reference proteome</keyword>